<dbReference type="InterPro" id="IPR041222">
    <property type="entry name" value="PriA_3primeBD"/>
</dbReference>
<organism evidence="5 6">
    <name type="scientific">Candidatus Magnetobacterium casense</name>
    <dbReference type="NCBI Taxonomy" id="1455061"/>
    <lineage>
        <taxon>Bacteria</taxon>
        <taxon>Pseudomonadati</taxon>
        <taxon>Nitrospirota</taxon>
        <taxon>Thermodesulfovibrionia</taxon>
        <taxon>Thermodesulfovibrionales</taxon>
        <taxon>Candidatus Magnetobacteriaceae</taxon>
        <taxon>Candidatus Magnetobacterium</taxon>
    </lineage>
</organism>
<protein>
    <recommendedName>
        <fullName evidence="4">Helicase ATP-binding domain-containing protein</fullName>
    </recommendedName>
</protein>
<dbReference type="PROSITE" id="PS51192">
    <property type="entry name" value="HELICASE_ATP_BIND_1"/>
    <property type="match status" value="1"/>
</dbReference>
<evidence type="ECO:0000256" key="2">
    <source>
        <dbReference type="ARBA" id="ARBA00022840"/>
    </source>
</evidence>
<accession>A0ABS6S2B7</accession>
<dbReference type="PANTHER" id="PTHR30580:SF0">
    <property type="entry name" value="PRIMOSOMAL PROTEIN N"/>
    <property type="match status" value="1"/>
</dbReference>
<dbReference type="RefSeq" id="WP_218253594.1">
    <property type="nucleotide sequence ID" value="NZ_JABXWD010000403.1"/>
</dbReference>
<dbReference type="InterPro" id="IPR014001">
    <property type="entry name" value="Helicase_ATP-bd"/>
</dbReference>
<dbReference type="Pfam" id="PF17764">
    <property type="entry name" value="PriA_3primeBD"/>
    <property type="match status" value="1"/>
</dbReference>
<reference evidence="5 6" key="1">
    <citation type="journal article" date="2020" name="J Geophys Res Biogeosci">
        <title>Magnetotaxis as an Adaptation to Enable Bacterial Shuttling of Microbial Sulfur and Sulfur Cycling Across Aquatic Oxic#Anoxic Interfaces.</title>
        <authorList>
            <person name="Li J."/>
            <person name="Liu P."/>
            <person name="Wang J."/>
            <person name="Roberts A.P."/>
            <person name="Pan Y."/>
        </authorList>
    </citation>
    <scope>NUCLEOTIDE SEQUENCE [LARGE SCALE GENOMIC DNA]</scope>
    <source>
        <strain evidence="5 6">MYR-1_YQ</strain>
    </source>
</reference>
<evidence type="ECO:0000256" key="3">
    <source>
        <dbReference type="ARBA" id="ARBA00023125"/>
    </source>
</evidence>
<evidence type="ECO:0000256" key="1">
    <source>
        <dbReference type="ARBA" id="ARBA00022741"/>
    </source>
</evidence>
<dbReference type="Proteomes" id="UP001196980">
    <property type="component" value="Unassembled WGS sequence"/>
</dbReference>
<keyword evidence="1" id="KW-0547">Nucleotide-binding</keyword>
<keyword evidence="2" id="KW-0067">ATP-binding</keyword>
<comment type="caution">
    <text evidence="5">The sequence shown here is derived from an EMBL/GenBank/DDBJ whole genome shotgun (WGS) entry which is preliminary data.</text>
</comment>
<dbReference type="EMBL" id="JABXWD010000403">
    <property type="protein sequence ID" value="MBV6342988.1"/>
    <property type="molecule type" value="Genomic_DNA"/>
</dbReference>
<evidence type="ECO:0000313" key="6">
    <source>
        <dbReference type="Proteomes" id="UP001196980"/>
    </source>
</evidence>
<keyword evidence="6" id="KW-1185">Reference proteome</keyword>
<name>A0ABS6S2B7_9BACT</name>
<gene>
    <name evidence="5" type="ORF">HWQ67_15510</name>
</gene>
<evidence type="ECO:0000313" key="5">
    <source>
        <dbReference type="EMBL" id="MBV6342988.1"/>
    </source>
</evidence>
<feature type="domain" description="Helicase ATP-binding" evidence="4">
    <location>
        <begin position="141"/>
        <end position="304"/>
    </location>
</feature>
<proteinExistence type="predicted"/>
<evidence type="ECO:0000259" key="4">
    <source>
        <dbReference type="PROSITE" id="PS51192"/>
    </source>
</evidence>
<keyword evidence="3" id="KW-0238">DNA-binding</keyword>
<dbReference type="PANTHER" id="PTHR30580">
    <property type="entry name" value="PRIMOSOMAL PROTEIN N"/>
    <property type="match status" value="1"/>
</dbReference>
<sequence>MFLIDVLFPVHLVPLTYICPERLRQRAFRGMIVSAPVRGKEKAGIIVDYNQAAAERPYVLKEITQVHGDKPAISEAHLKLLQWTGQYYYAEPGLVLRAMLPDIDSLIASRSSQKGTRQPTSDTVALPEMPITQETLTPLKAALQTKGFSVLLLHAPSYVYGIRYMLEALRLTDSALILYPEIDELTAIAGHLCDATAQEICLIHSDVSRVRRSNNYRVIVEGTVRFVAGTMSAALAPLDRPSLIVVSEEHSPLYKSDKSPRYHARDVAVMRGMLEETTVLLISATPSVASCYNAMTGRYQLIRCPVEVARPAIKLIKTRQPLSYKALRRLKRGIHLVYVNKKGYGIPICSDCGFYQTCPKCSHPPTITHPLVLYNEQTAADTRSLFCNRCGYRSKPRDFCPVCSGHNFISAGSGTQHMEDILRQKLNTSTVRIDSDIIKGRQRTSRALSKAVDATIVVATKMLLKPLHLHRHFKGIVFVGTDMYLAMPQYQAMERLFQDVFRLSEMAGEFILIQTAMPDNPLYVLLQAYNYEGLVMHELKVRRELSYPPFSKMALVSIMSRAGSGADVLRRAAKSLGGVVFTPTIKGFDGGIQVSLRAQGRAALNHEIQRLQKKVNDLGLKDVRLDIDADPVVPF</sequence>